<keyword evidence="3" id="KW-1185">Reference proteome</keyword>
<feature type="compositionally biased region" description="Basic residues" evidence="1">
    <location>
        <begin position="98"/>
        <end position="113"/>
    </location>
</feature>
<sequence>MAYDQVDREQKLQLRELNELCLEAYENSRIYKEMVKHFRDSRILGKEFIVVEVRDTTSNRTFKVNGYQLKPYHEGPQLESKSLSLKPRPSQEPIRPKTTWHGRLKKRSHPDKR</sequence>
<evidence type="ECO:0000256" key="1">
    <source>
        <dbReference type="SAM" id="MobiDB-lite"/>
    </source>
</evidence>
<proteinExistence type="predicted"/>
<accession>A0A371IHH1</accession>
<dbReference type="EMBL" id="QJKJ01000074">
    <property type="protein sequence ID" value="RDY14448.1"/>
    <property type="molecule type" value="Genomic_DNA"/>
</dbReference>
<dbReference type="Proteomes" id="UP000257109">
    <property type="component" value="Unassembled WGS sequence"/>
</dbReference>
<gene>
    <name evidence="2" type="ORF">CR513_00493</name>
</gene>
<dbReference type="AlphaFoldDB" id="A0A371IHH1"/>
<dbReference type="OrthoDB" id="905746at2759"/>
<protein>
    <submittedName>
        <fullName evidence="2">Uncharacterized protein</fullName>
    </submittedName>
</protein>
<name>A0A371IHH1_MUCPR</name>
<reference evidence="2" key="1">
    <citation type="submission" date="2018-05" db="EMBL/GenBank/DDBJ databases">
        <title>Draft genome of Mucuna pruriens seed.</title>
        <authorList>
            <person name="Nnadi N.E."/>
            <person name="Vos R."/>
            <person name="Hasami M.H."/>
            <person name="Devisetty U.K."/>
            <person name="Aguiy J.C."/>
        </authorList>
    </citation>
    <scope>NUCLEOTIDE SEQUENCE [LARGE SCALE GENOMIC DNA]</scope>
    <source>
        <strain evidence="2">JCA_2017</strain>
    </source>
</reference>
<comment type="caution">
    <text evidence="2">The sequence shown here is derived from an EMBL/GenBank/DDBJ whole genome shotgun (WGS) entry which is preliminary data.</text>
</comment>
<feature type="region of interest" description="Disordered" evidence="1">
    <location>
        <begin position="71"/>
        <end position="113"/>
    </location>
</feature>
<organism evidence="2 3">
    <name type="scientific">Mucuna pruriens</name>
    <name type="common">Velvet bean</name>
    <name type="synonym">Dolichos pruriens</name>
    <dbReference type="NCBI Taxonomy" id="157652"/>
    <lineage>
        <taxon>Eukaryota</taxon>
        <taxon>Viridiplantae</taxon>
        <taxon>Streptophyta</taxon>
        <taxon>Embryophyta</taxon>
        <taxon>Tracheophyta</taxon>
        <taxon>Spermatophyta</taxon>
        <taxon>Magnoliopsida</taxon>
        <taxon>eudicotyledons</taxon>
        <taxon>Gunneridae</taxon>
        <taxon>Pentapetalae</taxon>
        <taxon>rosids</taxon>
        <taxon>fabids</taxon>
        <taxon>Fabales</taxon>
        <taxon>Fabaceae</taxon>
        <taxon>Papilionoideae</taxon>
        <taxon>50 kb inversion clade</taxon>
        <taxon>NPAAA clade</taxon>
        <taxon>indigoferoid/millettioid clade</taxon>
        <taxon>Phaseoleae</taxon>
        <taxon>Mucuna</taxon>
    </lineage>
</organism>
<evidence type="ECO:0000313" key="3">
    <source>
        <dbReference type="Proteomes" id="UP000257109"/>
    </source>
</evidence>
<evidence type="ECO:0000313" key="2">
    <source>
        <dbReference type="EMBL" id="RDY14448.1"/>
    </source>
</evidence>
<feature type="non-terminal residue" evidence="2">
    <location>
        <position position="1"/>
    </location>
</feature>